<dbReference type="AlphaFoldDB" id="A0ABD3I4S1"/>
<feature type="compositionally biased region" description="Polar residues" evidence="1">
    <location>
        <begin position="175"/>
        <end position="187"/>
    </location>
</feature>
<organism evidence="2 3">
    <name type="scientific">Riccia sorocarpa</name>
    <dbReference type="NCBI Taxonomy" id="122646"/>
    <lineage>
        <taxon>Eukaryota</taxon>
        <taxon>Viridiplantae</taxon>
        <taxon>Streptophyta</taxon>
        <taxon>Embryophyta</taxon>
        <taxon>Marchantiophyta</taxon>
        <taxon>Marchantiopsida</taxon>
        <taxon>Marchantiidae</taxon>
        <taxon>Marchantiales</taxon>
        <taxon>Ricciaceae</taxon>
        <taxon>Riccia</taxon>
    </lineage>
</organism>
<evidence type="ECO:0000256" key="1">
    <source>
        <dbReference type="SAM" id="MobiDB-lite"/>
    </source>
</evidence>
<dbReference type="EMBL" id="JBJQOH010000002">
    <property type="protein sequence ID" value="KAL3698281.1"/>
    <property type="molecule type" value="Genomic_DNA"/>
</dbReference>
<accession>A0ABD3I4S1</accession>
<name>A0ABD3I4S1_9MARC</name>
<reference evidence="2 3" key="1">
    <citation type="submission" date="2024-09" db="EMBL/GenBank/DDBJ databases">
        <title>Chromosome-scale assembly of Riccia sorocarpa.</title>
        <authorList>
            <person name="Paukszto L."/>
        </authorList>
    </citation>
    <scope>NUCLEOTIDE SEQUENCE [LARGE SCALE GENOMIC DNA]</scope>
    <source>
        <strain evidence="2">LP-2024</strain>
        <tissue evidence="2">Aerial parts of the thallus</tissue>
    </source>
</reference>
<keyword evidence="3" id="KW-1185">Reference proteome</keyword>
<gene>
    <name evidence="2" type="ORF">R1sor_012357</name>
</gene>
<dbReference type="Proteomes" id="UP001633002">
    <property type="component" value="Unassembled WGS sequence"/>
</dbReference>
<evidence type="ECO:0000313" key="3">
    <source>
        <dbReference type="Proteomes" id="UP001633002"/>
    </source>
</evidence>
<proteinExistence type="predicted"/>
<protein>
    <submittedName>
        <fullName evidence="2">Uncharacterized protein</fullName>
    </submittedName>
</protein>
<sequence>MAVGDGGQDVEKIGKGLEPFTVGKDADAQEVGSGGWGLSIVRDGGGIHRTYVMDLYAVKDAGRVGNGIIVEWATEGVRKVLHSRQLLRAVQEESRIVFSRGSSDSGQERYRQVMFFLQEAEERLREQEVRHRKIQAILLEAAGTVVSQFEETAGLERRSGGLATQLECEDDRQDSMNSAWSSTSVSGSEDRTSSYEFGTSV</sequence>
<comment type="caution">
    <text evidence="2">The sequence shown here is derived from an EMBL/GenBank/DDBJ whole genome shotgun (WGS) entry which is preliminary data.</text>
</comment>
<feature type="region of interest" description="Disordered" evidence="1">
    <location>
        <begin position="169"/>
        <end position="201"/>
    </location>
</feature>
<evidence type="ECO:0000313" key="2">
    <source>
        <dbReference type="EMBL" id="KAL3698281.1"/>
    </source>
</evidence>